<organism evidence="1 2">
    <name type="scientific">Proteus mirabilis</name>
    <dbReference type="NCBI Taxonomy" id="584"/>
    <lineage>
        <taxon>Bacteria</taxon>
        <taxon>Pseudomonadati</taxon>
        <taxon>Pseudomonadota</taxon>
        <taxon>Gammaproteobacteria</taxon>
        <taxon>Enterobacterales</taxon>
        <taxon>Morganellaceae</taxon>
        <taxon>Proteus</taxon>
    </lineage>
</organism>
<name>A0AAJ0Y916_PROMI</name>
<gene>
    <name evidence="1" type="ORF">AM402_10375</name>
</gene>
<evidence type="ECO:0000313" key="2">
    <source>
        <dbReference type="Proteomes" id="UP000195540"/>
    </source>
</evidence>
<proteinExistence type="predicted"/>
<protein>
    <submittedName>
        <fullName evidence="1">Uncharacterized protein</fullName>
    </submittedName>
</protein>
<sequence>MKMTHSDLCEMAVRFLQNNGFNVAFGDRFQSRNGTGEQPDAIGFRSGISCLIEAKVSRSDFLADKKKWFRQQPEKGMGDWRFFLSPPDIISSEDLPAGWGLLHVKGKRVFKVHGWPPNTYWYDKKPFKANKQAECDHMYSALRRLQIRGHLHEIYEDIPKGVIS</sequence>
<reference evidence="1 2" key="1">
    <citation type="submission" date="2017-05" db="EMBL/GenBank/DDBJ databases">
        <title>Whole genome sequencing of Proteus mirabilis AR_0155.</title>
        <authorList>
            <person name="Conlan S."/>
            <person name="Thomas P.J."/>
            <person name="Mullikin J."/>
            <person name="Frank K.M."/>
            <person name="Segre J.A."/>
        </authorList>
    </citation>
    <scope>NUCLEOTIDE SEQUENCE [LARGE SCALE GENOMIC DNA]</scope>
    <source>
        <strain evidence="1 2">AR_0155</strain>
    </source>
</reference>
<dbReference type="AlphaFoldDB" id="A0AAJ0Y916"/>
<evidence type="ECO:0000313" key="1">
    <source>
        <dbReference type="EMBL" id="ARX34528.1"/>
    </source>
</evidence>
<accession>A0AAJ0Y916</accession>
<dbReference type="EMBL" id="CP021694">
    <property type="protein sequence ID" value="ARX34528.1"/>
    <property type="molecule type" value="Genomic_DNA"/>
</dbReference>
<dbReference type="Proteomes" id="UP000195540">
    <property type="component" value="Chromosome"/>
</dbReference>